<dbReference type="CDD" id="cd06222">
    <property type="entry name" value="RNase_H_like"/>
    <property type="match status" value="1"/>
</dbReference>
<reference evidence="2 3" key="1">
    <citation type="submission" date="2024-11" db="EMBL/GenBank/DDBJ databases">
        <title>A near-complete genome assembly of Cinchona calisaya.</title>
        <authorList>
            <person name="Lian D.C."/>
            <person name="Zhao X.W."/>
            <person name="Wei L."/>
        </authorList>
    </citation>
    <scope>NUCLEOTIDE SEQUENCE [LARGE SCALE GENOMIC DNA]</scope>
    <source>
        <tissue evidence="2">Nenye</tissue>
    </source>
</reference>
<dbReference type="EMBL" id="JBJUIK010000010">
    <property type="protein sequence ID" value="KAL3516358.1"/>
    <property type="molecule type" value="Genomic_DNA"/>
</dbReference>
<evidence type="ECO:0000313" key="3">
    <source>
        <dbReference type="Proteomes" id="UP001630127"/>
    </source>
</evidence>
<evidence type="ECO:0000313" key="2">
    <source>
        <dbReference type="EMBL" id="KAL3516358.1"/>
    </source>
</evidence>
<dbReference type="InterPro" id="IPR044730">
    <property type="entry name" value="RNase_H-like_dom_plant"/>
</dbReference>
<dbReference type="Pfam" id="PF13456">
    <property type="entry name" value="RVT_3"/>
    <property type="match status" value="1"/>
</dbReference>
<dbReference type="InterPro" id="IPR002156">
    <property type="entry name" value="RNaseH_domain"/>
</dbReference>
<keyword evidence="3" id="KW-1185">Reference proteome</keyword>
<proteinExistence type="predicted"/>
<dbReference type="SUPFAM" id="SSF53098">
    <property type="entry name" value="Ribonuclease H-like"/>
    <property type="match status" value="1"/>
</dbReference>
<evidence type="ECO:0000259" key="1">
    <source>
        <dbReference type="Pfam" id="PF13456"/>
    </source>
</evidence>
<dbReference type="Proteomes" id="UP001630127">
    <property type="component" value="Unassembled WGS sequence"/>
</dbReference>
<dbReference type="InterPro" id="IPR012337">
    <property type="entry name" value="RNaseH-like_sf"/>
</dbReference>
<accession>A0ABD2ZA77</accession>
<dbReference type="AlphaFoldDB" id="A0ABD2ZA77"/>
<feature type="domain" description="RNase H type-1" evidence="1">
    <location>
        <begin position="90"/>
        <end position="152"/>
    </location>
</feature>
<name>A0ABD2ZA77_9GENT</name>
<comment type="caution">
    <text evidence="2">The sequence shown here is derived from an EMBL/GenBank/DDBJ whole genome shotgun (WGS) entry which is preliminary data.</text>
</comment>
<gene>
    <name evidence="2" type="ORF">ACH5RR_023260</name>
</gene>
<protein>
    <recommendedName>
        <fullName evidence="1">RNase H type-1 domain-containing protein</fullName>
    </recommendedName>
</protein>
<organism evidence="2 3">
    <name type="scientific">Cinchona calisaya</name>
    <dbReference type="NCBI Taxonomy" id="153742"/>
    <lineage>
        <taxon>Eukaryota</taxon>
        <taxon>Viridiplantae</taxon>
        <taxon>Streptophyta</taxon>
        <taxon>Embryophyta</taxon>
        <taxon>Tracheophyta</taxon>
        <taxon>Spermatophyta</taxon>
        <taxon>Magnoliopsida</taxon>
        <taxon>eudicotyledons</taxon>
        <taxon>Gunneridae</taxon>
        <taxon>Pentapetalae</taxon>
        <taxon>asterids</taxon>
        <taxon>lamiids</taxon>
        <taxon>Gentianales</taxon>
        <taxon>Rubiaceae</taxon>
        <taxon>Cinchonoideae</taxon>
        <taxon>Cinchoneae</taxon>
        <taxon>Cinchona</taxon>
    </lineage>
</organism>
<sequence length="162" mass="18238">MPSKRPKCSLIDSTDHWIVQRGLASAVWSSLSTLFAVQSYQNSTVTQLFYNWNQFIFEGYLPIQQATIHKVLKLTSMDPELEIFVNPGRGIARDGLGGLIFSFAYSFVYFTNLESDSLALLNGLQLCLSHGFLDLEIEMNSQVLLHMITGKSLVPWKFNGVI</sequence>